<reference evidence="1" key="1">
    <citation type="submission" date="2018-11" db="EMBL/GenBank/DDBJ databases">
        <authorList>
            <person name="Alioto T."/>
            <person name="Alioto T."/>
        </authorList>
    </citation>
    <scope>NUCLEOTIDE SEQUENCE</scope>
</reference>
<comment type="caution">
    <text evidence="1">The sequence shown here is derived from an EMBL/GenBank/DDBJ whole genome shotgun (WGS) entry which is preliminary data.</text>
</comment>
<name>A0A8B6D8C2_MYTGA</name>
<protein>
    <submittedName>
        <fullName evidence="1">Uncharacterized protein</fullName>
    </submittedName>
</protein>
<accession>A0A8B6D8C2</accession>
<proteinExistence type="predicted"/>
<dbReference type="Proteomes" id="UP000596742">
    <property type="component" value="Unassembled WGS sequence"/>
</dbReference>
<dbReference type="AlphaFoldDB" id="A0A8B6D8C2"/>
<sequence>MDGIGSKMSPEERYFRSLYLMYQVCTEVLRHYFDDKNPPDRLVQYLLDKRLEFEKEERKIPNYQWIQLYPEALFRADVNITENYIEPCYKTDYKEFAHRMKTIFAYIFDTVDGEQEVKLVKTSRSGPGEVLTTIEISSHYNPDGSKIKEALEQLVNGGKVDASLEISCSPNGFSWDKQGDKYTMDIILTKKYDAALGQKDSQEFKMMAKGIERILLFLYDSVPGTQSFQVEEFRSLPSTNCISAICNLKSVDLKNEKKLKDPIKRQISEGRLGKTLTTTCSQNGFSFKDVIVFESEIKVDEQFSKNLANSDHPDFKAFEDRVQLLIKGLYASSIGEQDVEIVRCRNEKPDTMFVVFHLISHENNDEEVLRKVTERAIRTGSLSLSHEITADGFKFKSNKCK</sequence>
<evidence type="ECO:0000313" key="2">
    <source>
        <dbReference type="Proteomes" id="UP000596742"/>
    </source>
</evidence>
<evidence type="ECO:0000313" key="1">
    <source>
        <dbReference type="EMBL" id="VDI16741.1"/>
    </source>
</evidence>
<gene>
    <name evidence="1" type="ORF">MGAL_10B022774</name>
</gene>
<dbReference type="OrthoDB" id="6147437at2759"/>
<organism evidence="1 2">
    <name type="scientific">Mytilus galloprovincialis</name>
    <name type="common">Mediterranean mussel</name>
    <dbReference type="NCBI Taxonomy" id="29158"/>
    <lineage>
        <taxon>Eukaryota</taxon>
        <taxon>Metazoa</taxon>
        <taxon>Spiralia</taxon>
        <taxon>Lophotrochozoa</taxon>
        <taxon>Mollusca</taxon>
        <taxon>Bivalvia</taxon>
        <taxon>Autobranchia</taxon>
        <taxon>Pteriomorphia</taxon>
        <taxon>Mytilida</taxon>
        <taxon>Mytiloidea</taxon>
        <taxon>Mytilidae</taxon>
        <taxon>Mytilinae</taxon>
        <taxon>Mytilus</taxon>
    </lineage>
</organism>
<dbReference type="EMBL" id="UYJE01003121">
    <property type="protein sequence ID" value="VDI16741.1"/>
    <property type="molecule type" value="Genomic_DNA"/>
</dbReference>
<keyword evidence="2" id="KW-1185">Reference proteome</keyword>